<keyword evidence="1" id="KW-0175">Coiled coil</keyword>
<sequence length="192" mass="22404">MTDEAQTHLDRAVSTYEEREDFINKRNIYQDRCTQDWRKVAINQNLLNLIIEKTKKFVAFGVTQKKERLDCRIAATGDLISQGITGLEPALNKVLDVHSIIVQSSGKQTPEEMDDHFKLTNDQANSRFTYLEELLNMIHHTQDTIDELKEKNRTLLMGLSDQKRRLHWEIEEARVRVNAVADLSRYFKSNNK</sequence>
<dbReference type="EMBL" id="BPLQ01008186">
    <property type="protein sequence ID" value="GIY35577.1"/>
    <property type="molecule type" value="Genomic_DNA"/>
</dbReference>
<name>A0AAV4SSP9_9ARAC</name>
<feature type="domain" description="ODAD1 central coiled coil region" evidence="2">
    <location>
        <begin position="6"/>
        <end position="165"/>
    </location>
</feature>
<dbReference type="InterPro" id="IPR049258">
    <property type="entry name" value="ODAD1_CC"/>
</dbReference>
<evidence type="ECO:0000259" key="2">
    <source>
        <dbReference type="Pfam" id="PF21773"/>
    </source>
</evidence>
<accession>A0AAV4SSP9</accession>
<organism evidence="3 4">
    <name type="scientific">Caerostris darwini</name>
    <dbReference type="NCBI Taxonomy" id="1538125"/>
    <lineage>
        <taxon>Eukaryota</taxon>
        <taxon>Metazoa</taxon>
        <taxon>Ecdysozoa</taxon>
        <taxon>Arthropoda</taxon>
        <taxon>Chelicerata</taxon>
        <taxon>Arachnida</taxon>
        <taxon>Araneae</taxon>
        <taxon>Araneomorphae</taxon>
        <taxon>Entelegynae</taxon>
        <taxon>Araneoidea</taxon>
        <taxon>Araneidae</taxon>
        <taxon>Caerostris</taxon>
    </lineage>
</organism>
<reference evidence="3 4" key="1">
    <citation type="submission" date="2021-06" db="EMBL/GenBank/DDBJ databases">
        <title>Caerostris darwini draft genome.</title>
        <authorList>
            <person name="Kono N."/>
            <person name="Arakawa K."/>
        </authorList>
    </citation>
    <scope>NUCLEOTIDE SEQUENCE [LARGE SCALE GENOMIC DNA]</scope>
</reference>
<dbReference type="AlphaFoldDB" id="A0AAV4SSP9"/>
<evidence type="ECO:0000256" key="1">
    <source>
        <dbReference type="ARBA" id="ARBA00023054"/>
    </source>
</evidence>
<evidence type="ECO:0000313" key="4">
    <source>
        <dbReference type="Proteomes" id="UP001054837"/>
    </source>
</evidence>
<evidence type="ECO:0000313" key="3">
    <source>
        <dbReference type="EMBL" id="GIY35577.1"/>
    </source>
</evidence>
<keyword evidence="4" id="KW-1185">Reference proteome</keyword>
<dbReference type="Proteomes" id="UP001054837">
    <property type="component" value="Unassembled WGS sequence"/>
</dbReference>
<proteinExistence type="predicted"/>
<protein>
    <recommendedName>
        <fullName evidence="2">ODAD1 central coiled coil region domain-containing protein</fullName>
    </recommendedName>
</protein>
<dbReference type="Pfam" id="PF21773">
    <property type="entry name" value="ODAD1_CC"/>
    <property type="match status" value="1"/>
</dbReference>
<comment type="caution">
    <text evidence="3">The sequence shown here is derived from an EMBL/GenBank/DDBJ whole genome shotgun (WGS) entry which is preliminary data.</text>
</comment>
<gene>
    <name evidence="3" type="primary">AVEN_69274_1</name>
    <name evidence="3" type="ORF">CDAR_75051</name>
</gene>